<dbReference type="GO" id="GO:0042162">
    <property type="term" value="F:telomeric DNA binding"/>
    <property type="evidence" value="ECO:0007669"/>
    <property type="project" value="TreeGrafter"/>
</dbReference>
<feature type="domain" description="Telomere length regulation protein conserved" evidence="3">
    <location>
        <begin position="521"/>
        <end position="631"/>
    </location>
</feature>
<dbReference type="OrthoDB" id="10258062at2759"/>
<dbReference type="RefSeq" id="XP_040722370.1">
    <property type="nucleotide sequence ID" value="XM_040866257.1"/>
</dbReference>
<gene>
    <name evidence="4" type="ORF">BCR37DRAFT_169837</name>
</gene>
<feature type="compositionally biased region" description="Acidic residues" evidence="2">
    <location>
        <begin position="501"/>
        <end position="511"/>
    </location>
</feature>
<accession>A0A1Y2EVT8</accession>
<comment type="caution">
    <text evidence="4">The sequence shown here is derived from an EMBL/GenBank/DDBJ whole genome shotgun (WGS) entry which is preliminary data.</text>
</comment>
<feature type="compositionally biased region" description="Basic and acidic residues" evidence="2">
    <location>
        <begin position="491"/>
        <end position="500"/>
    </location>
</feature>
<organism evidence="4 5">
    <name type="scientific">Protomyces lactucae-debilis</name>
    <dbReference type="NCBI Taxonomy" id="2754530"/>
    <lineage>
        <taxon>Eukaryota</taxon>
        <taxon>Fungi</taxon>
        <taxon>Dikarya</taxon>
        <taxon>Ascomycota</taxon>
        <taxon>Taphrinomycotina</taxon>
        <taxon>Taphrinomycetes</taxon>
        <taxon>Taphrinales</taxon>
        <taxon>Protomycetaceae</taxon>
        <taxon>Protomyces</taxon>
    </lineage>
</organism>
<evidence type="ECO:0000256" key="2">
    <source>
        <dbReference type="SAM" id="MobiDB-lite"/>
    </source>
</evidence>
<dbReference type="InterPro" id="IPR038528">
    <property type="entry name" value="TEL2_C_sf"/>
</dbReference>
<feature type="compositionally biased region" description="Acidic residues" evidence="2">
    <location>
        <begin position="480"/>
        <end position="489"/>
    </location>
</feature>
<dbReference type="PANTHER" id="PTHR15830:SF10">
    <property type="entry name" value="TELOMERE LENGTH REGULATION PROTEIN TEL2 HOMOLOG"/>
    <property type="match status" value="1"/>
</dbReference>
<dbReference type="Gene3D" id="1.25.40.720">
    <property type="entry name" value="Telomere length regulation protein 2, C-terminal domain"/>
    <property type="match status" value="1"/>
</dbReference>
<protein>
    <submittedName>
        <fullName evidence="4">Telomere length regulation protein-domain-containing protein</fullName>
    </submittedName>
</protein>
<evidence type="ECO:0000313" key="5">
    <source>
        <dbReference type="Proteomes" id="UP000193685"/>
    </source>
</evidence>
<dbReference type="Proteomes" id="UP000193685">
    <property type="component" value="Unassembled WGS sequence"/>
</dbReference>
<dbReference type="GO" id="GO:0005829">
    <property type="term" value="C:cytosol"/>
    <property type="evidence" value="ECO:0007669"/>
    <property type="project" value="TreeGrafter"/>
</dbReference>
<feature type="compositionally biased region" description="Polar residues" evidence="2">
    <location>
        <begin position="464"/>
        <end position="474"/>
    </location>
</feature>
<proteinExistence type="inferred from homology"/>
<dbReference type="GO" id="GO:0051083">
    <property type="term" value="P:'de novo' cotranslational protein folding"/>
    <property type="evidence" value="ECO:0007669"/>
    <property type="project" value="TreeGrafter"/>
</dbReference>
<dbReference type="GeneID" id="63782856"/>
<reference evidence="4 5" key="1">
    <citation type="submission" date="2016-07" db="EMBL/GenBank/DDBJ databases">
        <title>Pervasive Adenine N6-methylation of Active Genes in Fungi.</title>
        <authorList>
            <consortium name="DOE Joint Genome Institute"/>
            <person name="Mondo S.J."/>
            <person name="Dannebaum R.O."/>
            <person name="Kuo R.C."/>
            <person name="Labutti K."/>
            <person name="Haridas S."/>
            <person name="Kuo A."/>
            <person name="Salamov A."/>
            <person name="Ahrendt S.R."/>
            <person name="Lipzen A."/>
            <person name="Sullivan W."/>
            <person name="Andreopoulos W.B."/>
            <person name="Clum A."/>
            <person name="Lindquist E."/>
            <person name="Daum C."/>
            <person name="Ramamoorthy G.K."/>
            <person name="Gryganskyi A."/>
            <person name="Culley D."/>
            <person name="Magnuson J.K."/>
            <person name="James T.Y."/>
            <person name="O'Malley M.A."/>
            <person name="Stajich J.E."/>
            <person name="Spatafora J.W."/>
            <person name="Visel A."/>
            <person name="Grigoriev I.V."/>
        </authorList>
    </citation>
    <scope>NUCLEOTIDE SEQUENCE [LARGE SCALE GENOMIC DNA]</scope>
    <source>
        <strain evidence="4 5">12-1054</strain>
    </source>
</reference>
<dbReference type="Pfam" id="PF10193">
    <property type="entry name" value="Telomere_reg-2"/>
    <property type="match status" value="1"/>
</dbReference>
<evidence type="ECO:0000313" key="4">
    <source>
        <dbReference type="EMBL" id="ORY75722.1"/>
    </source>
</evidence>
<evidence type="ECO:0000256" key="1">
    <source>
        <dbReference type="ARBA" id="ARBA00006133"/>
    </source>
</evidence>
<dbReference type="InterPro" id="IPR019337">
    <property type="entry name" value="Telomere_length_regulation_dom"/>
</dbReference>
<keyword evidence="5" id="KW-1185">Reference proteome</keyword>
<dbReference type="PANTHER" id="PTHR15830">
    <property type="entry name" value="TELOMERE LENGTH REGULATION PROTEIN TEL2 FAMILY MEMBER"/>
    <property type="match status" value="1"/>
</dbReference>
<dbReference type="EMBL" id="MCFI01000025">
    <property type="protein sequence ID" value="ORY75722.1"/>
    <property type="molecule type" value="Genomic_DNA"/>
</dbReference>
<dbReference type="AlphaFoldDB" id="A0A1Y2EVT8"/>
<feature type="region of interest" description="Disordered" evidence="2">
    <location>
        <begin position="458"/>
        <end position="518"/>
    </location>
</feature>
<sequence>MPPLVVESQVLLNQGSASICRWLEQVTSTDELLTFLQDWNVSMLPLLRVRPTDAIVLQTIVENVIPRFWSPESPREMTAILVQTLSCMSGVNALLRHLRTDIEAKLLQCVLESPAFTLEATHAAWFEGSVLGPETAKQLWATYLSFVTGSKLINAVAAHEKNLSLHVCLFASAEWLTAYVTRSILALCQSYQTRSAELHEVEIAELLSGAISLGNADVICGESIEFLSKYEHEGICALFGKVVSSMGMPARNRLMLASCAYLEEKYFAQASTSAAINDDDRIGAAGSLLSIFSGNEEDSPARRWLIHHSHNTSLELRRAALLAVAVSNGLFSLAEELLALWADKTQMRHAGLDKRRALVETFLLTLGRLSKQQQAMLASSSLVMTGTSNHLESSSDSIRAQGMVVAEVMSKLANKSSITLKFDVPGTTGSEAEYFRSLLLVREDTKPIKLLKSGQVSLPAESADPTNMQPTNSGVKVEEVAEFPDDQISTEDVKPMRLPDSDDEDSDEDPSLVDRDKVPPPLYIRTLIELLTQHDSYKSIHCGLKHAPQLIVRKAQYGTELSNYATNLAEILSGLRDTFDMEDFHQLVLSALFALVAACPEKVGPYLSRAYFVADYSLQQRVIILSAISLGSHLLAEGGDLSGWAEKESRALQKLCMNGMVPNEKPVARSKSKATWQNYTLLPLVGNYQAYASHMAGRDDSAFHETILLSHYIKTVMTIYTFSATTANFKTTTNEVVNFILGLRSNRDEEICTVLSELVARVLELSDARTIVQDGKGDTLVALQDWVRGAFEVCKDAKVRARLGGSAVKIAEMAQETMDLVLAGQSASMLSTNNRFGLRGLQ</sequence>
<dbReference type="STRING" id="56484.A0A1Y2EVT8"/>
<dbReference type="GO" id="GO:0051879">
    <property type="term" value="F:Hsp90 protein binding"/>
    <property type="evidence" value="ECO:0007669"/>
    <property type="project" value="TreeGrafter"/>
</dbReference>
<comment type="similarity">
    <text evidence="1">Belongs to the TEL2 family.</text>
</comment>
<evidence type="ECO:0000259" key="3">
    <source>
        <dbReference type="Pfam" id="PF10193"/>
    </source>
</evidence>
<dbReference type="InterPro" id="IPR051970">
    <property type="entry name" value="TEL2_Regulation"/>
</dbReference>
<name>A0A1Y2EVT8_PROLT</name>